<evidence type="ECO:0000256" key="3">
    <source>
        <dbReference type="ARBA" id="ARBA00013253"/>
    </source>
</evidence>
<gene>
    <name evidence="14" type="primary">folK</name>
    <name evidence="14" type="ORF">ACFQZX_01520</name>
    <name evidence="15" type="ORF">ACFQZX_02165</name>
</gene>
<evidence type="ECO:0000256" key="7">
    <source>
        <dbReference type="ARBA" id="ARBA00022777"/>
    </source>
</evidence>
<proteinExistence type="inferred from homology"/>
<keyword evidence="16" id="KW-1185">Reference proteome</keyword>
<dbReference type="EMBL" id="JBHTHZ010000001">
    <property type="protein sequence ID" value="MFD0792274.1"/>
    <property type="molecule type" value="Genomic_DNA"/>
</dbReference>
<organism evidence="14 16">
    <name type="scientific">Mucilaginibacter litoreus</name>
    <dbReference type="NCBI Taxonomy" id="1048221"/>
    <lineage>
        <taxon>Bacteria</taxon>
        <taxon>Pseudomonadati</taxon>
        <taxon>Bacteroidota</taxon>
        <taxon>Sphingobacteriia</taxon>
        <taxon>Sphingobacteriales</taxon>
        <taxon>Sphingobacteriaceae</taxon>
        <taxon>Mucilaginibacter</taxon>
    </lineage>
</organism>
<keyword evidence="9" id="KW-0289">Folate biosynthesis</keyword>
<evidence type="ECO:0000256" key="1">
    <source>
        <dbReference type="ARBA" id="ARBA00005051"/>
    </source>
</evidence>
<evidence type="ECO:0000313" key="15">
    <source>
        <dbReference type="EMBL" id="MFD0792402.1"/>
    </source>
</evidence>
<evidence type="ECO:0000256" key="6">
    <source>
        <dbReference type="ARBA" id="ARBA00022741"/>
    </source>
</evidence>
<evidence type="ECO:0000256" key="5">
    <source>
        <dbReference type="ARBA" id="ARBA00022679"/>
    </source>
</evidence>
<dbReference type="RefSeq" id="WP_377110979.1">
    <property type="nucleotide sequence ID" value="NZ_JBHTHZ010000001.1"/>
</dbReference>
<evidence type="ECO:0000313" key="14">
    <source>
        <dbReference type="EMBL" id="MFD0792274.1"/>
    </source>
</evidence>
<comment type="function">
    <text evidence="10">Catalyzes the transfer of pyrophosphate from adenosine triphosphate (ATP) to 6-hydroxymethyl-7,8-dihydropterin, an enzymatic step in folate biosynthesis pathway.</text>
</comment>
<feature type="domain" description="7,8-dihydro-6-hydroxymethylpterin-pyrophosphokinase" evidence="13">
    <location>
        <begin position="87"/>
        <end position="98"/>
    </location>
</feature>
<reference evidence="14" key="3">
    <citation type="submission" date="2024-09" db="EMBL/GenBank/DDBJ databases">
        <authorList>
            <person name="Sun Q."/>
            <person name="Mori K."/>
        </authorList>
    </citation>
    <scope>NUCLEOTIDE SEQUENCE</scope>
    <source>
        <strain evidence="14">CCUG 61484</strain>
    </source>
</reference>
<dbReference type="InterPro" id="IPR035907">
    <property type="entry name" value="Hppk_sf"/>
</dbReference>
<dbReference type="PANTHER" id="PTHR43071:SF1">
    <property type="entry name" value="2-AMINO-4-HYDROXY-6-HYDROXYMETHYLDIHYDROPTERIDINE PYROPHOSPHOKINASE"/>
    <property type="match status" value="1"/>
</dbReference>
<keyword evidence="8" id="KW-0067">ATP-binding</keyword>
<evidence type="ECO:0000256" key="2">
    <source>
        <dbReference type="ARBA" id="ARBA00005810"/>
    </source>
</evidence>
<evidence type="ECO:0000313" key="16">
    <source>
        <dbReference type="Proteomes" id="UP001597010"/>
    </source>
</evidence>
<dbReference type="PANTHER" id="PTHR43071">
    <property type="entry name" value="2-AMINO-4-HYDROXY-6-HYDROXYMETHYLDIHYDROPTERIDINE PYROPHOSPHOKINASE"/>
    <property type="match status" value="1"/>
</dbReference>
<keyword evidence="7" id="KW-0418">Kinase</keyword>
<dbReference type="SUPFAM" id="SSF55083">
    <property type="entry name" value="6-hydroxymethyl-7,8-dihydropterin pyrophosphokinase, HPPK"/>
    <property type="match status" value="1"/>
</dbReference>
<comment type="pathway">
    <text evidence="1">Cofactor biosynthesis; tetrahydrofolate biosynthesis; 2-amino-4-hydroxy-6-hydroxymethyl-7,8-dihydropteridine diphosphate from 7,8-dihydroneopterin triphosphate: step 4/4.</text>
</comment>
<reference evidence="16" key="2">
    <citation type="journal article" date="2019" name="Int. J. Syst. Evol. Microbiol.">
        <title>The Global Catalogue of Microorganisms (GCM) 10K type strain sequencing project: providing services to taxonomists for standard genome sequencing and annotation.</title>
        <authorList>
            <consortium name="The Broad Institute Genomics Platform"/>
            <consortium name="The Broad Institute Genome Sequencing Center for Infectious Disease"/>
            <person name="Wu L."/>
            <person name="Ma J."/>
        </authorList>
    </citation>
    <scope>NUCLEOTIDE SEQUENCE [LARGE SCALE GENOMIC DNA]</scope>
    <source>
        <strain evidence="16">CCUG 61484</strain>
    </source>
</reference>
<dbReference type="CDD" id="cd00483">
    <property type="entry name" value="HPPK"/>
    <property type="match status" value="1"/>
</dbReference>
<protein>
    <recommendedName>
        <fullName evidence="4">2-amino-4-hydroxy-6-hydroxymethyldihydropteridine pyrophosphokinase</fullName>
        <ecNumber evidence="3">2.7.6.3</ecNumber>
    </recommendedName>
    <alternativeName>
        <fullName evidence="11">6-hydroxymethyl-7,8-dihydropterin pyrophosphokinase</fullName>
    </alternativeName>
    <alternativeName>
        <fullName evidence="12">7,8-dihydro-6-hydroxymethylpterin-pyrophosphokinase</fullName>
    </alternativeName>
</protein>
<comment type="similarity">
    <text evidence="2">Belongs to the HPPK family.</text>
</comment>
<evidence type="ECO:0000256" key="12">
    <source>
        <dbReference type="ARBA" id="ARBA00033413"/>
    </source>
</evidence>
<evidence type="ECO:0000256" key="11">
    <source>
        <dbReference type="ARBA" id="ARBA00029766"/>
    </source>
</evidence>
<reference evidence="14" key="1">
    <citation type="journal article" date="2014" name="Int. J. Syst. Evol. Microbiol.">
        <title>Complete genome of a new Firmicutes species belonging to the dominant human colonic microbiota ('Ruminococcus bicirculans') reveals two chromosomes and a selective capacity to utilize plant glucans.</title>
        <authorList>
            <consortium name="NISC Comparative Sequencing Program"/>
            <person name="Wegmann U."/>
            <person name="Louis P."/>
            <person name="Goesmann A."/>
            <person name="Henrissat B."/>
            <person name="Duncan S.H."/>
            <person name="Flint H.J."/>
        </authorList>
    </citation>
    <scope>NUCLEOTIDE SEQUENCE</scope>
    <source>
        <strain evidence="14">CCUG 61484</strain>
    </source>
</reference>
<dbReference type="EC" id="2.7.6.3" evidence="3"/>
<keyword evidence="6" id="KW-0547">Nucleotide-binding</keyword>
<evidence type="ECO:0000259" key="13">
    <source>
        <dbReference type="PROSITE" id="PS00794"/>
    </source>
</evidence>
<evidence type="ECO:0000256" key="4">
    <source>
        <dbReference type="ARBA" id="ARBA00016218"/>
    </source>
</evidence>
<sequence length="161" mass="18643">MIDVFLLLGSNLGDRQLFLRKAIRLIERDIAPVIQLSSVYETQSWGKTDLPDYLNQVVLLQTRLSAQQVLQKVLSIEAALGRVREEKWGSRVIDIDILFYGDEIINEKDLIVPHPQLHNRRFTIEPLFELAPDLAHPQLNKSIKQLKNELTDNLIVKKLYF</sequence>
<keyword evidence="5 14" id="KW-0808">Transferase</keyword>
<dbReference type="NCBIfam" id="TIGR01498">
    <property type="entry name" value="folK"/>
    <property type="match status" value="1"/>
</dbReference>
<dbReference type="PROSITE" id="PS00794">
    <property type="entry name" value="HPPK"/>
    <property type="match status" value="1"/>
</dbReference>
<dbReference type="Pfam" id="PF01288">
    <property type="entry name" value="HPPK"/>
    <property type="match status" value="1"/>
</dbReference>
<evidence type="ECO:0000256" key="9">
    <source>
        <dbReference type="ARBA" id="ARBA00022909"/>
    </source>
</evidence>
<dbReference type="InterPro" id="IPR000550">
    <property type="entry name" value="Hppk"/>
</dbReference>
<dbReference type="Gene3D" id="3.30.70.560">
    <property type="entry name" value="7,8-Dihydro-6-hydroxymethylpterin-pyrophosphokinase HPPK"/>
    <property type="match status" value="1"/>
</dbReference>
<accession>A0ABW3APS8</accession>
<dbReference type="GO" id="GO:0003848">
    <property type="term" value="F:2-amino-4-hydroxy-6-hydroxymethyldihydropteridine diphosphokinase activity"/>
    <property type="evidence" value="ECO:0007669"/>
    <property type="project" value="UniProtKB-EC"/>
</dbReference>
<dbReference type="Proteomes" id="UP001597010">
    <property type="component" value="Unassembled WGS sequence"/>
</dbReference>
<comment type="caution">
    <text evidence="14">The sequence shown here is derived from an EMBL/GenBank/DDBJ whole genome shotgun (WGS) entry which is preliminary data.</text>
</comment>
<evidence type="ECO:0000256" key="8">
    <source>
        <dbReference type="ARBA" id="ARBA00022840"/>
    </source>
</evidence>
<name>A0ABW3APS8_9SPHI</name>
<evidence type="ECO:0000256" key="10">
    <source>
        <dbReference type="ARBA" id="ARBA00029409"/>
    </source>
</evidence>
<dbReference type="EMBL" id="JBHTHZ010000001">
    <property type="protein sequence ID" value="MFD0792402.1"/>
    <property type="molecule type" value="Genomic_DNA"/>
</dbReference>